<feature type="compositionally biased region" description="Low complexity" evidence="1">
    <location>
        <begin position="1"/>
        <end position="11"/>
    </location>
</feature>
<proteinExistence type="predicted"/>
<keyword evidence="3" id="KW-1185">Reference proteome</keyword>
<protein>
    <submittedName>
        <fullName evidence="2">DUF3151 domain-containing protein</fullName>
    </submittedName>
</protein>
<name>A0ABY2JGI5_9MICO</name>
<dbReference type="Pfam" id="PF11349">
    <property type="entry name" value="DUF3151"/>
    <property type="match status" value="1"/>
</dbReference>
<dbReference type="InterPro" id="IPR014487">
    <property type="entry name" value="DUF3151"/>
</dbReference>
<dbReference type="Proteomes" id="UP000297851">
    <property type="component" value="Unassembled WGS sequence"/>
</dbReference>
<evidence type="ECO:0000256" key="1">
    <source>
        <dbReference type="SAM" id="MobiDB-lite"/>
    </source>
</evidence>
<evidence type="ECO:0000313" key="2">
    <source>
        <dbReference type="EMBL" id="TFD05225.1"/>
    </source>
</evidence>
<dbReference type="EMBL" id="SOGO01000013">
    <property type="protein sequence ID" value="TFD05225.1"/>
    <property type="molecule type" value="Genomic_DNA"/>
</dbReference>
<evidence type="ECO:0000313" key="3">
    <source>
        <dbReference type="Proteomes" id="UP000297851"/>
    </source>
</evidence>
<comment type="caution">
    <text evidence="2">The sequence shown here is derived from an EMBL/GenBank/DDBJ whole genome shotgun (WGS) entry which is preliminary data.</text>
</comment>
<gene>
    <name evidence="2" type="ORF">E3T25_04055</name>
</gene>
<reference evidence="2 3" key="1">
    <citation type="submission" date="2019-03" db="EMBL/GenBank/DDBJ databases">
        <title>Genomics of glacier-inhabiting Cryobacterium strains.</title>
        <authorList>
            <person name="Liu Q."/>
            <person name="Xin Y.-H."/>
        </authorList>
    </citation>
    <scope>NUCLEOTIDE SEQUENCE [LARGE SCALE GENOMIC DNA]</scope>
    <source>
        <strain evidence="2 3">TMT2-16</strain>
    </source>
</reference>
<organism evidence="2 3">
    <name type="scientific">Cryobacterium sandaracinum</name>
    <dbReference type="NCBI Taxonomy" id="1259247"/>
    <lineage>
        <taxon>Bacteria</taxon>
        <taxon>Bacillati</taxon>
        <taxon>Actinomycetota</taxon>
        <taxon>Actinomycetes</taxon>
        <taxon>Micrococcales</taxon>
        <taxon>Microbacteriaceae</taxon>
        <taxon>Cryobacterium</taxon>
    </lineage>
</organism>
<sequence length="202" mass="22225">MARFRTGPAAGRGRRGHPRFPLRWPVRRGAVRALLGSSVTGDNLIEQPETLLPAEPEVIEALRRADSGSISGVVEAHPTSSLAWAVLADATYLEGRTLESYAYARVGYHRGLDALRKAGWHGQGPVRWTHEPNRGVLRALYALRRAAGEINEQNEFDRLTTFLNGADPTVISRLDQETSTPDGYRATDPAPPTEAFFIRGEN</sequence>
<feature type="region of interest" description="Disordered" evidence="1">
    <location>
        <begin position="1"/>
        <end position="20"/>
    </location>
</feature>
<accession>A0ABY2JGI5</accession>